<sequence length="267" mass="30815">MWKWEAEGEAKGVIVMVHGAMEHHGRYGWLIEMWRVSGFHVVMGDLPGQGMTTRSRRGHIDSFQEYLIEVKDWIQAAYTFDLPVFLLGHSMGGLITIRLLQEERLKLAGVILSSPCLGLMKNPPKLLELASYPLNKIAPTLRVNSGLTIDMATRNADVREMDVNDTLYITKVSVRWFRELHQTINLAFEDIKKVQDVPLLVMQGGDDKIVNKVPVKQWFNKAPFTEKRFKEWPKCYHEIFNEPEREDVFDYAKDFVMSSLRSIGYIV</sequence>
<dbReference type="InterPro" id="IPR000073">
    <property type="entry name" value="AB_hydrolase_1"/>
</dbReference>
<dbReference type="InterPro" id="IPR029058">
    <property type="entry name" value="AB_hydrolase_fold"/>
</dbReference>
<dbReference type="EMBL" id="CP022983">
    <property type="protein sequence ID" value="ASV68598.1"/>
    <property type="molecule type" value="Genomic_DNA"/>
</dbReference>
<dbReference type="Proteomes" id="UP000215137">
    <property type="component" value="Chromosome"/>
</dbReference>
<dbReference type="PRINTS" id="PR00111">
    <property type="entry name" value="ABHYDROLASE"/>
</dbReference>
<dbReference type="AlphaFoldDB" id="A0A248TK43"/>
<dbReference type="InterPro" id="IPR022742">
    <property type="entry name" value="Hydrolase_4"/>
</dbReference>
<accession>A0A248TK43</accession>
<proteinExistence type="predicted"/>
<evidence type="ECO:0000313" key="2">
    <source>
        <dbReference type="EMBL" id="ASV68598.1"/>
    </source>
</evidence>
<gene>
    <name evidence="2" type="ORF">CKF48_15695</name>
</gene>
<name>A0A248TK43_9BACI</name>
<dbReference type="Pfam" id="PF12146">
    <property type="entry name" value="Hydrolase_4"/>
    <property type="match status" value="1"/>
</dbReference>
<feature type="domain" description="Serine aminopeptidase S33" evidence="1">
    <location>
        <begin position="9"/>
        <end position="244"/>
    </location>
</feature>
<reference evidence="2 3" key="1">
    <citation type="submission" date="2017-08" db="EMBL/GenBank/DDBJ databases">
        <title>Complete Genome Sequence of Bacillus kochii Oregon-R-modENCODE STRAIN BDGP4, isolated from Drosophila melanogaster gut.</title>
        <authorList>
            <person name="Wan K.H."/>
            <person name="Yu C."/>
            <person name="Park S."/>
            <person name="Hammonds A.S."/>
            <person name="Booth B.W."/>
            <person name="Celniker S.E."/>
        </authorList>
    </citation>
    <scope>NUCLEOTIDE SEQUENCE [LARGE SCALE GENOMIC DNA]</scope>
    <source>
        <strain evidence="2 3">BDGP4</strain>
    </source>
</reference>
<evidence type="ECO:0000313" key="3">
    <source>
        <dbReference type="Proteomes" id="UP000215137"/>
    </source>
</evidence>
<dbReference type="SUPFAM" id="SSF53474">
    <property type="entry name" value="alpha/beta-Hydrolases"/>
    <property type="match status" value="1"/>
</dbReference>
<dbReference type="FunFam" id="3.40.50.1820:FF:000154">
    <property type="entry name" value="Alpha/beta hydrolase"/>
    <property type="match status" value="1"/>
</dbReference>
<keyword evidence="3" id="KW-1185">Reference proteome</keyword>
<dbReference type="RefSeq" id="WP_095372168.1">
    <property type="nucleotide sequence ID" value="NZ_CP022983.1"/>
</dbReference>
<protein>
    <submittedName>
        <fullName evidence="2">Phospholipase</fullName>
    </submittedName>
</protein>
<dbReference type="InterPro" id="IPR051044">
    <property type="entry name" value="MAG_DAG_Lipase"/>
</dbReference>
<dbReference type="PANTHER" id="PTHR11614">
    <property type="entry name" value="PHOSPHOLIPASE-RELATED"/>
    <property type="match status" value="1"/>
</dbReference>
<dbReference type="KEGG" id="bko:CKF48_15695"/>
<dbReference type="OrthoDB" id="9806902at2"/>
<organism evidence="2 3">
    <name type="scientific">Cytobacillus kochii</name>
    <dbReference type="NCBI Taxonomy" id="859143"/>
    <lineage>
        <taxon>Bacteria</taxon>
        <taxon>Bacillati</taxon>
        <taxon>Bacillota</taxon>
        <taxon>Bacilli</taxon>
        <taxon>Bacillales</taxon>
        <taxon>Bacillaceae</taxon>
        <taxon>Cytobacillus</taxon>
    </lineage>
</organism>
<dbReference type="Gene3D" id="3.40.50.1820">
    <property type="entry name" value="alpha/beta hydrolase"/>
    <property type="match status" value="1"/>
</dbReference>
<evidence type="ECO:0000259" key="1">
    <source>
        <dbReference type="Pfam" id="PF12146"/>
    </source>
</evidence>